<dbReference type="PANTHER" id="PTHR31157">
    <property type="entry name" value="SCP DOMAIN-CONTAINING PROTEIN"/>
    <property type="match status" value="1"/>
</dbReference>
<evidence type="ECO:0000256" key="2">
    <source>
        <dbReference type="SAM" id="SignalP"/>
    </source>
</evidence>
<dbReference type="SUPFAM" id="SSF55797">
    <property type="entry name" value="PR-1-like"/>
    <property type="match status" value="1"/>
</dbReference>
<evidence type="ECO:0000259" key="3">
    <source>
        <dbReference type="Pfam" id="PF00188"/>
    </source>
</evidence>
<gene>
    <name evidence="4" type="ORF">WDJ50_13850</name>
</gene>
<reference evidence="4" key="1">
    <citation type="submission" date="2024-03" db="EMBL/GenBank/DDBJ databases">
        <title>Deinococcus weizhi sp. nov., isolated from human skin.</title>
        <authorList>
            <person name="Wei Z."/>
            <person name="Tian F."/>
            <person name="Yang C."/>
            <person name="Xin L.T."/>
            <person name="Wen Z.J."/>
            <person name="Lan K.C."/>
            <person name="Yu L."/>
            <person name="Zhe W."/>
            <person name="Dan F.D."/>
            <person name="Jun W."/>
            <person name="Rui Z."/>
            <person name="Yong X.J."/>
            <person name="Ting Y."/>
            <person name="Wei X."/>
            <person name="Xu Z.G."/>
            <person name="Xin Z."/>
            <person name="Dong F.G."/>
            <person name="Ni X.M."/>
            <person name="Zheng M.G."/>
            <person name="Chun Y."/>
            <person name="Qian W.X."/>
        </authorList>
    </citation>
    <scope>NUCLEOTIDE SEQUENCE</scope>
    <source>
        <strain evidence="4">VB142</strain>
    </source>
</reference>
<dbReference type="PANTHER" id="PTHR31157:SF1">
    <property type="entry name" value="SCP DOMAIN-CONTAINING PROTEIN"/>
    <property type="match status" value="1"/>
</dbReference>
<accession>A0AAU6Q1J2</accession>
<dbReference type="EMBL" id="CP149782">
    <property type="protein sequence ID" value="WYF44457.1"/>
    <property type="molecule type" value="Genomic_DNA"/>
</dbReference>
<protein>
    <submittedName>
        <fullName evidence="4">CAP domain-containing protein</fullName>
    </submittedName>
</protein>
<evidence type="ECO:0000256" key="1">
    <source>
        <dbReference type="SAM" id="MobiDB-lite"/>
    </source>
</evidence>
<dbReference type="AlphaFoldDB" id="A0AAU6Q1J2"/>
<dbReference type="Gene3D" id="3.40.33.10">
    <property type="entry name" value="CAP"/>
    <property type="match status" value="1"/>
</dbReference>
<dbReference type="PROSITE" id="PS51257">
    <property type="entry name" value="PROKAR_LIPOPROTEIN"/>
    <property type="match status" value="1"/>
</dbReference>
<evidence type="ECO:0000313" key="4">
    <source>
        <dbReference type="EMBL" id="WYF44457.1"/>
    </source>
</evidence>
<dbReference type="RefSeq" id="WP_339095668.1">
    <property type="nucleotide sequence ID" value="NZ_CP149782.1"/>
</dbReference>
<feature type="chain" id="PRO_5043772536" evidence="2">
    <location>
        <begin position="22"/>
        <end position="206"/>
    </location>
</feature>
<keyword evidence="2" id="KW-0732">Signal</keyword>
<name>A0AAU6Q1J2_9DEIO</name>
<feature type="signal peptide" evidence="2">
    <location>
        <begin position="1"/>
        <end position="21"/>
    </location>
</feature>
<organism evidence="4">
    <name type="scientific">Deinococcus sp. VB142</name>
    <dbReference type="NCBI Taxonomy" id="3112952"/>
    <lineage>
        <taxon>Bacteria</taxon>
        <taxon>Thermotogati</taxon>
        <taxon>Deinococcota</taxon>
        <taxon>Deinococci</taxon>
        <taxon>Deinococcales</taxon>
        <taxon>Deinococcaceae</taxon>
        <taxon>Deinococcus</taxon>
    </lineage>
</organism>
<feature type="domain" description="SCP" evidence="3">
    <location>
        <begin position="75"/>
        <end position="202"/>
    </location>
</feature>
<dbReference type="InterPro" id="IPR035940">
    <property type="entry name" value="CAP_sf"/>
</dbReference>
<dbReference type="Pfam" id="PF00188">
    <property type="entry name" value="CAP"/>
    <property type="match status" value="1"/>
</dbReference>
<feature type="region of interest" description="Disordered" evidence="1">
    <location>
        <begin position="30"/>
        <end position="50"/>
    </location>
</feature>
<dbReference type="CDD" id="cd05379">
    <property type="entry name" value="CAP_bacterial"/>
    <property type="match status" value="1"/>
</dbReference>
<dbReference type="InterPro" id="IPR014044">
    <property type="entry name" value="CAP_dom"/>
</dbReference>
<proteinExistence type="predicted"/>
<sequence>MLKSKAWFTLTPALLSLVACGQHLPSASQATASANAPTPGASAPQSREAALPDAFSDTDLAPVATPGSTFAQRVLDLTNAARAQGRNCGAQFYAAAPALVYHSLLERSAQAHAADMATRDYFSHTSQDGRSFSQRISATGYNWRTVGENIAAGYPTPESVVDGWLKSPGHCANIMNPAFREIGIGYSYSASSAYKYYWVQDFGTRW</sequence>